<feature type="transmembrane region" description="Helical" evidence="6">
    <location>
        <begin position="112"/>
        <end position="128"/>
    </location>
</feature>
<keyword evidence="5 6" id="KW-0472">Membrane</keyword>
<dbReference type="InterPro" id="IPR003841">
    <property type="entry name" value="Na/Pi_transpt"/>
</dbReference>
<feature type="transmembrane region" description="Helical" evidence="6">
    <location>
        <begin position="295"/>
        <end position="318"/>
    </location>
</feature>
<evidence type="ECO:0000256" key="5">
    <source>
        <dbReference type="ARBA" id="ARBA00023136"/>
    </source>
</evidence>
<evidence type="ECO:0000256" key="3">
    <source>
        <dbReference type="ARBA" id="ARBA00022692"/>
    </source>
</evidence>
<feature type="transmembrane region" description="Helical" evidence="6">
    <location>
        <begin position="140"/>
        <end position="158"/>
    </location>
</feature>
<dbReference type="GO" id="GO:0044341">
    <property type="term" value="P:sodium-dependent phosphate transport"/>
    <property type="evidence" value="ECO:0007669"/>
    <property type="project" value="InterPro"/>
</dbReference>
<dbReference type="RefSeq" id="WP_154424115.1">
    <property type="nucleotide sequence ID" value="NZ_VUNN01000001.1"/>
</dbReference>
<evidence type="ECO:0000256" key="1">
    <source>
        <dbReference type="ARBA" id="ARBA00004651"/>
    </source>
</evidence>
<feature type="transmembrane region" description="Helical" evidence="6">
    <location>
        <begin position="45"/>
        <end position="65"/>
    </location>
</feature>
<dbReference type="SUPFAM" id="SSF109755">
    <property type="entry name" value="PhoU-like"/>
    <property type="match status" value="1"/>
</dbReference>
<keyword evidence="2" id="KW-1003">Cell membrane</keyword>
<evidence type="ECO:0000256" key="2">
    <source>
        <dbReference type="ARBA" id="ARBA00022475"/>
    </source>
</evidence>
<feature type="transmembrane region" description="Helical" evidence="6">
    <location>
        <begin position="6"/>
        <end position="24"/>
    </location>
</feature>
<reference evidence="8 9" key="1">
    <citation type="submission" date="2019-08" db="EMBL/GenBank/DDBJ databases">
        <title>In-depth cultivation of the pig gut microbiome towards novel bacterial diversity and tailored functional studies.</title>
        <authorList>
            <person name="Wylensek D."/>
            <person name="Hitch T.C.A."/>
            <person name="Clavel T."/>
        </authorList>
    </citation>
    <scope>NUCLEOTIDE SEQUENCE [LARGE SCALE GENOMIC DNA]</scope>
    <source>
        <strain evidence="8 9">NM-380-WT-3C1</strain>
    </source>
</reference>
<evidence type="ECO:0000313" key="8">
    <source>
        <dbReference type="EMBL" id="MSU05212.1"/>
    </source>
</evidence>
<dbReference type="InterPro" id="IPR026022">
    <property type="entry name" value="PhoU_dom"/>
</dbReference>
<feature type="transmembrane region" description="Helical" evidence="6">
    <location>
        <begin position="179"/>
        <end position="209"/>
    </location>
</feature>
<dbReference type="Pfam" id="PF02690">
    <property type="entry name" value="Na_Pi_cotrans"/>
    <property type="match status" value="2"/>
</dbReference>
<dbReference type="InterPro" id="IPR004633">
    <property type="entry name" value="NaPi_cotrn-rel/YqeW-like"/>
</dbReference>
<evidence type="ECO:0000256" key="6">
    <source>
        <dbReference type="SAM" id="Phobius"/>
    </source>
</evidence>
<evidence type="ECO:0000256" key="4">
    <source>
        <dbReference type="ARBA" id="ARBA00022989"/>
    </source>
</evidence>
<dbReference type="PANTHER" id="PTHR10010">
    <property type="entry name" value="SOLUTE CARRIER FAMILY 34 SODIUM PHOSPHATE , MEMBER 2-RELATED"/>
    <property type="match status" value="1"/>
</dbReference>
<keyword evidence="9" id="KW-1185">Reference proteome</keyword>
<evidence type="ECO:0000313" key="9">
    <source>
        <dbReference type="Proteomes" id="UP000460549"/>
    </source>
</evidence>
<dbReference type="PANTHER" id="PTHR10010:SF46">
    <property type="entry name" value="SODIUM-DEPENDENT PHOSPHATE TRANSPORT PROTEIN 2B"/>
    <property type="match status" value="1"/>
</dbReference>
<proteinExistence type="predicted"/>
<feature type="transmembrane region" description="Helical" evidence="6">
    <location>
        <begin position="250"/>
        <end position="275"/>
    </location>
</feature>
<dbReference type="EMBL" id="VUNN01000001">
    <property type="protein sequence ID" value="MSU05212.1"/>
    <property type="molecule type" value="Genomic_DNA"/>
</dbReference>
<evidence type="ECO:0000259" key="7">
    <source>
        <dbReference type="Pfam" id="PF01895"/>
    </source>
</evidence>
<feature type="transmembrane region" description="Helical" evidence="6">
    <location>
        <begin position="215"/>
        <end position="238"/>
    </location>
</feature>
<keyword evidence="4 6" id="KW-1133">Transmembrane helix</keyword>
<dbReference type="Pfam" id="PF01895">
    <property type="entry name" value="PhoU"/>
    <property type="match status" value="1"/>
</dbReference>
<gene>
    <name evidence="8" type="ORF">FYJ80_00225</name>
</gene>
<sequence length="571" mass="63193">MKLIASLFEIVGSIGLFLYGMKLLSDGLQKCAGAKMKSILHLMTANRFLSVFTGIIVTLIIQSSSATTVMVVSFVNASLMSLTQAIGVILGANIGTTITGWIVAILGFKMDITVLALVAIAVSLPLMFSSNSRFKEVSEIFLGFGILFIGLEFLQTSMPDISENQTMIKLLSALEDQSVTSMLICVLAGTIITIVVQSSSATMAITITLAYQGWIGLYTACALCLGQNIGTTVTAYLASVGASTNAKRAALAHIFFNVIGSIIAMILFKPMIFIVNSITPGDIYSMQGEALRETLPAFLAMFHTLFNSANTLLFFPFINQYSNFITKLVKDKKVYSEDDYHFSYISGPYMEAPELYLLAVNGEITKMANLAKDMFDEYHNAFARNDIDIDKVVSSLKKKEDYADQMQEQLTSVCVKIQRDNMASSGSVSNLFRVIDELESVTDSIFNLIKITEQRIKQKLTFTQEEELEVRSLIDLVSKFIVFITSHTDTGMDRDDLETSLAFERSINTQHKTLSGRIRSRLSVGVEDVQVELLMLEIERNLEHIGDYLINIAECYHEVKKHTPLPSQITK</sequence>
<dbReference type="NCBIfam" id="TIGR00704">
    <property type="entry name" value="NaPi_cotrn_rel"/>
    <property type="match status" value="1"/>
</dbReference>
<comment type="caution">
    <text evidence="8">The sequence shown here is derived from an EMBL/GenBank/DDBJ whole genome shotgun (WGS) entry which is preliminary data.</text>
</comment>
<feature type="domain" description="PhoU" evidence="7">
    <location>
        <begin position="364"/>
        <end position="451"/>
    </location>
</feature>
<dbReference type="NCBIfam" id="NF037997">
    <property type="entry name" value="Na_Pi_symport"/>
    <property type="match status" value="1"/>
</dbReference>
<accession>A0A7X2TPY3</accession>
<name>A0A7X2TPY3_9SPIO</name>
<dbReference type="GO" id="GO:0005886">
    <property type="term" value="C:plasma membrane"/>
    <property type="evidence" value="ECO:0007669"/>
    <property type="project" value="UniProtKB-SubCell"/>
</dbReference>
<comment type="subcellular location">
    <subcellularLocation>
        <location evidence="1">Cell membrane</location>
        <topology evidence="1">Multi-pass membrane protein</topology>
    </subcellularLocation>
</comment>
<protein>
    <submittedName>
        <fullName evidence="8">Na/Pi cotransporter family protein</fullName>
    </submittedName>
</protein>
<keyword evidence="3 6" id="KW-0812">Transmembrane</keyword>
<dbReference type="GO" id="GO:0005436">
    <property type="term" value="F:sodium:phosphate symporter activity"/>
    <property type="evidence" value="ECO:0007669"/>
    <property type="project" value="InterPro"/>
</dbReference>
<dbReference type="InterPro" id="IPR038078">
    <property type="entry name" value="PhoU-like_sf"/>
</dbReference>
<dbReference type="Gene3D" id="1.20.58.220">
    <property type="entry name" value="Phosphate transport system protein phou homolog 2, domain 2"/>
    <property type="match status" value="1"/>
</dbReference>
<organism evidence="8 9">
    <name type="scientific">Bullifex porci</name>
    <dbReference type="NCBI Taxonomy" id="2606638"/>
    <lineage>
        <taxon>Bacteria</taxon>
        <taxon>Pseudomonadati</taxon>
        <taxon>Spirochaetota</taxon>
        <taxon>Spirochaetia</taxon>
        <taxon>Spirochaetales</taxon>
        <taxon>Spirochaetaceae</taxon>
        <taxon>Bullifex</taxon>
    </lineage>
</organism>
<feature type="transmembrane region" description="Helical" evidence="6">
    <location>
        <begin position="85"/>
        <end position="105"/>
    </location>
</feature>
<dbReference type="AlphaFoldDB" id="A0A7X2TPY3"/>
<dbReference type="Proteomes" id="UP000460549">
    <property type="component" value="Unassembled WGS sequence"/>
</dbReference>